<evidence type="ECO:0000259" key="10">
    <source>
        <dbReference type="PROSITE" id="PS51358"/>
    </source>
</evidence>
<sequence>MGLADEILADFGSSDEENEEVDEVMEDATSQIPTEVIATETTEPLSPTPLNNINLDLLGSTNSAAMVPRLLPQLRSISLYESGATQSTLALTSNLEENPEYHVIVGANEYSVEIDNAVAELHNFIATRYSQRYPELRSLIANPLQHAQVVAILGNDPAAVAKSDSPHLKQVVHKSVMMTITMTVDQGGRRLSDVEMATINEACKLLIALDAAKRQITNYVSSKLNLVAPNTAILIGAHCAAQILGFVGGLNGLAKTPSCNIPSLGAKRETAVGFGQAQRQQGYLYYSDVVQQSPADIRKQAMRMLSAKLVLAARLDASRASTDGSFGSKMREEIEGKLQKLAEPPEIKGVKALPVPIDKPSKKRGGKRIRKFKEQFKQSEMAAAANRMAFGEAEKTVDVYGETVGLGMLDSAAGLGSARRVEADSKTRARMSKGARSRLEMLKNRPKPMIDGLQSSLSVTAQSMELSKPKGPKTATQDNKFFASGTFTQLERGSGLQLGPKRKADEQKDRGTTKKLKEGDGN</sequence>
<dbReference type="InterPro" id="IPR027105">
    <property type="entry name" value="Prp31"/>
</dbReference>
<dbReference type="RefSeq" id="XP_500850.1">
    <property type="nucleotide sequence ID" value="XM_500850.1"/>
</dbReference>
<dbReference type="SMART" id="SM00931">
    <property type="entry name" value="NOSIC"/>
    <property type="match status" value="1"/>
</dbReference>
<evidence type="ECO:0000256" key="8">
    <source>
        <dbReference type="ARBA" id="ARBA00023274"/>
    </source>
</evidence>
<dbReference type="OrthoDB" id="4771285at2759"/>
<feature type="region of interest" description="Disordered" evidence="9">
    <location>
        <begin position="464"/>
        <end position="522"/>
    </location>
</feature>
<accession>A0A1H6PWE2</accession>
<dbReference type="Gene3D" id="1.10.246.90">
    <property type="entry name" value="Nop domain"/>
    <property type="match status" value="1"/>
</dbReference>
<dbReference type="InterPro" id="IPR036070">
    <property type="entry name" value="Nop_dom_sf"/>
</dbReference>
<dbReference type="EMBL" id="KZ858973">
    <property type="protein sequence ID" value="RDW26834.1"/>
    <property type="molecule type" value="Genomic_DNA"/>
</dbReference>
<dbReference type="VEuPathDB" id="FungiDB:YALI0_B13706g"/>
<keyword evidence="3" id="KW-0507">mRNA processing</keyword>
<dbReference type="Proteomes" id="UP000182444">
    <property type="component" value="Chromosome 1B"/>
</dbReference>
<dbReference type="GO" id="GO:0045292">
    <property type="term" value="P:mRNA cis splicing, via spliceosome"/>
    <property type="evidence" value="ECO:0007669"/>
    <property type="project" value="EnsemblFungi"/>
</dbReference>
<keyword evidence="6" id="KW-0508">mRNA splicing</keyword>
<reference evidence="11 13" key="1">
    <citation type="journal article" date="2016" name="PLoS ONE">
        <title>Sequence Assembly of Yarrowia lipolytica Strain W29/CLIB89 Shows Transposable Element Diversity.</title>
        <authorList>
            <person name="Magnan C."/>
            <person name="Yu J."/>
            <person name="Chang I."/>
            <person name="Jahn E."/>
            <person name="Kanomata Y."/>
            <person name="Wu J."/>
            <person name="Zeller M."/>
            <person name="Oakes M."/>
            <person name="Baldi P."/>
            <person name="Sandmeyer S."/>
        </authorList>
    </citation>
    <scope>NUCLEOTIDE SEQUENCE [LARGE SCALE GENOMIC DNA]</scope>
    <source>
        <strain evidence="11">CLIB89</strain>
        <strain evidence="13">CLIB89(W29)</strain>
    </source>
</reference>
<dbReference type="VEuPathDB" id="FungiDB:YALI1_B18207g"/>
<evidence type="ECO:0000256" key="6">
    <source>
        <dbReference type="ARBA" id="ARBA00023187"/>
    </source>
</evidence>
<evidence type="ECO:0000256" key="4">
    <source>
        <dbReference type="ARBA" id="ARBA00022728"/>
    </source>
</evidence>
<dbReference type="GO" id="GO:0005687">
    <property type="term" value="C:U4 snRNP"/>
    <property type="evidence" value="ECO:0007669"/>
    <property type="project" value="TreeGrafter"/>
</dbReference>
<comment type="subcellular location">
    <subcellularLocation>
        <location evidence="1">Nucleus</location>
    </subcellularLocation>
</comment>
<comment type="similarity">
    <text evidence="2">Belongs to the PRP31 family.</text>
</comment>
<dbReference type="GO" id="GO:0000244">
    <property type="term" value="P:spliceosomal tri-snRNP complex assembly"/>
    <property type="evidence" value="ECO:0007669"/>
    <property type="project" value="InterPro"/>
</dbReference>
<dbReference type="InterPro" id="IPR042239">
    <property type="entry name" value="Nop_C"/>
</dbReference>
<dbReference type="GO" id="GO:0046540">
    <property type="term" value="C:U4/U6 x U5 tri-snRNP complex"/>
    <property type="evidence" value="ECO:0007669"/>
    <property type="project" value="EnsemblFungi"/>
</dbReference>
<dbReference type="KEGG" id="yli:2907305"/>
<feature type="domain" description="Nop" evidence="10">
    <location>
        <begin position="227"/>
        <end position="343"/>
    </location>
</feature>
<protein>
    <recommendedName>
        <fullName evidence="10">Nop domain-containing protein</fullName>
    </recommendedName>
</protein>
<dbReference type="Gene3D" id="1.10.287.4070">
    <property type="match status" value="1"/>
</dbReference>
<dbReference type="FunFam" id="1.10.246.90:FF:000002">
    <property type="entry name" value="U4/U6 small nuclear ribonucleoprotein Prp31"/>
    <property type="match status" value="1"/>
</dbReference>
<evidence type="ECO:0000256" key="1">
    <source>
        <dbReference type="ARBA" id="ARBA00004123"/>
    </source>
</evidence>
<gene>
    <name evidence="12" type="ORF">B0I71DRAFT_130221</name>
    <name evidence="11" type="ORF">YALI1_B18207g</name>
</gene>
<dbReference type="eggNOG" id="KOG2574">
    <property type="taxonomic scope" value="Eukaryota"/>
</dbReference>
<evidence type="ECO:0000256" key="5">
    <source>
        <dbReference type="ARBA" id="ARBA00022884"/>
    </source>
</evidence>
<dbReference type="GeneID" id="2907305"/>
<dbReference type="GO" id="GO:0003723">
    <property type="term" value="F:RNA binding"/>
    <property type="evidence" value="ECO:0007669"/>
    <property type="project" value="UniProtKB-KW"/>
</dbReference>
<dbReference type="PANTHER" id="PTHR13904:SF0">
    <property type="entry name" value="U4_U6 SMALL NUCLEAR RIBONUCLEOPROTEIN PRP31"/>
    <property type="match status" value="1"/>
</dbReference>
<dbReference type="PROSITE" id="PS51358">
    <property type="entry name" value="NOP"/>
    <property type="match status" value="1"/>
</dbReference>
<keyword evidence="5" id="KW-0694">RNA-binding</keyword>
<keyword evidence="4" id="KW-0747">Spliceosome</keyword>
<dbReference type="EMBL" id="CP017554">
    <property type="protein sequence ID" value="AOW01658.1"/>
    <property type="molecule type" value="Genomic_DNA"/>
</dbReference>
<dbReference type="InterPro" id="IPR019175">
    <property type="entry name" value="Prp31_C"/>
</dbReference>
<dbReference type="OMA" id="IGNGPMD"/>
<dbReference type="InterPro" id="IPR012976">
    <property type="entry name" value="NOSIC"/>
</dbReference>
<keyword evidence="7" id="KW-0539">Nucleus</keyword>
<evidence type="ECO:0000313" key="12">
    <source>
        <dbReference type="EMBL" id="RDW26834.1"/>
    </source>
</evidence>
<evidence type="ECO:0000256" key="2">
    <source>
        <dbReference type="ARBA" id="ARBA00005572"/>
    </source>
</evidence>
<proteinExistence type="inferred from homology"/>
<dbReference type="AlphaFoldDB" id="A0A1H6PWE2"/>
<evidence type="ECO:0000313" key="14">
    <source>
        <dbReference type="Proteomes" id="UP000256601"/>
    </source>
</evidence>
<evidence type="ECO:0000313" key="11">
    <source>
        <dbReference type="EMBL" id="AOW01658.1"/>
    </source>
</evidence>
<feature type="compositionally biased region" description="Basic and acidic residues" evidence="9">
    <location>
        <begin position="502"/>
        <end position="522"/>
    </location>
</feature>
<evidence type="ECO:0000256" key="3">
    <source>
        <dbReference type="ARBA" id="ARBA00022664"/>
    </source>
</evidence>
<dbReference type="GO" id="GO:0071011">
    <property type="term" value="C:precatalytic spliceosome"/>
    <property type="evidence" value="ECO:0007669"/>
    <property type="project" value="TreeGrafter"/>
</dbReference>
<dbReference type="InterPro" id="IPR002687">
    <property type="entry name" value="Nop_dom"/>
</dbReference>
<dbReference type="Pfam" id="PF01798">
    <property type="entry name" value="Nop"/>
    <property type="match status" value="1"/>
</dbReference>
<evidence type="ECO:0000313" key="13">
    <source>
        <dbReference type="Proteomes" id="UP000182444"/>
    </source>
</evidence>
<dbReference type="Proteomes" id="UP000256601">
    <property type="component" value="Unassembled WGS sequence"/>
</dbReference>
<keyword evidence="8" id="KW-0687">Ribonucleoprotein</keyword>
<feature type="compositionally biased region" description="Polar residues" evidence="9">
    <location>
        <begin position="474"/>
        <end position="491"/>
    </location>
</feature>
<evidence type="ECO:0000256" key="7">
    <source>
        <dbReference type="ARBA" id="ARBA00023242"/>
    </source>
</evidence>
<dbReference type="SUPFAM" id="SSF89124">
    <property type="entry name" value="Nop domain"/>
    <property type="match status" value="1"/>
</dbReference>
<evidence type="ECO:0000256" key="9">
    <source>
        <dbReference type="SAM" id="MobiDB-lite"/>
    </source>
</evidence>
<dbReference type="PANTHER" id="PTHR13904">
    <property type="entry name" value="PRE-MRNA SPLICING FACTOR PRP31"/>
    <property type="match status" value="1"/>
</dbReference>
<dbReference type="Pfam" id="PF09785">
    <property type="entry name" value="Prp31_C"/>
    <property type="match status" value="1"/>
</dbReference>
<organism evidence="11 13">
    <name type="scientific">Yarrowia lipolytica</name>
    <name type="common">Candida lipolytica</name>
    <dbReference type="NCBI Taxonomy" id="4952"/>
    <lineage>
        <taxon>Eukaryota</taxon>
        <taxon>Fungi</taxon>
        <taxon>Dikarya</taxon>
        <taxon>Ascomycota</taxon>
        <taxon>Saccharomycotina</taxon>
        <taxon>Dipodascomycetes</taxon>
        <taxon>Dipodascales</taxon>
        <taxon>Dipodascales incertae sedis</taxon>
        <taxon>Yarrowia</taxon>
    </lineage>
</organism>
<name>A0A1H6PWE2_YARLL</name>
<reference evidence="12 14" key="2">
    <citation type="submission" date="2018-07" db="EMBL/GenBank/DDBJ databases">
        <title>Draft Genome Assemblies for Five Robust Yarrowia lipolytica Strains Exhibiting High Lipid Production and Pentose Sugar Utilization and Sugar Alcohol Secretion from Undetoxified Lignocellulosic Biomass Hydrolysates.</title>
        <authorList>
            <consortium name="DOE Joint Genome Institute"/>
            <person name="Walker C."/>
            <person name="Ryu S."/>
            <person name="Na H."/>
            <person name="Zane M."/>
            <person name="LaButti K."/>
            <person name="Lipzen A."/>
            <person name="Haridas S."/>
            <person name="Barry K."/>
            <person name="Grigoriev I.V."/>
            <person name="Quarterman J."/>
            <person name="Slininger P."/>
            <person name="Dien B."/>
            <person name="Trinh C.T."/>
        </authorList>
    </citation>
    <scope>NUCLEOTIDE SEQUENCE [LARGE SCALE GENOMIC DNA]</scope>
    <source>
        <strain evidence="12 14">YB392</strain>
    </source>
</reference>